<dbReference type="InterPro" id="IPR029016">
    <property type="entry name" value="GAF-like_dom_sf"/>
</dbReference>
<evidence type="ECO:0000259" key="6">
    <source>
        <dbReference type="PROSITE" id="PS51078"/>
    </source>
</evidence>
<name>A0ABQ5UZN9_9PROT</name>
<comment type="caution">
    <text evidence="7">The sequence shown here is derived from an EMBL/GenBank/DDBJ whole genome shotgun (WGS) entry which is preliminary data.</text>
</comment>
<gene>
    <name evidence="7" type="ORF">GCM10007854_17190</name>
</gene>
<feature type="region of interest" description="Disordered" evidence="4">
    <location>
        <begin position="1"/>
        <end position="33"/>
    </location>
</feature>
<dbReference type="Pfam" id="PF01614">
    <property type="entry name" value="IclR_C"/>
    <property type="match status" value="1"/>
</dbReference>
<keyword evidence="8" id="KW-1185">Reference proteome</keyword>
<feature type="domain" description="IclR-ED" evidence="6">
    <location>
        <begin position="108"/>
        <end position="290"/>
    </location>
</feature>
<feature type="domain" description="HTH iclR-type" evidence="5">
    <location>
        <begin position="45"/>
        <end position="107"/>
    </location>
</feature>
<dbReference type="SUPFAM" id="SSF46785">
    <property type="entry name" value="Winged helix' DNA-binding domain"/>
    <property type="match status" value="1"/>
</dbReference>
<evidence type="ECO:0000256" key="3">
    <source>
        <dbReference type="ARBA" id="ARBA00023163"/>
    </source>
</evidence>
<dbReference type="InterPro" id="IPR005471">
    <property type="entry name" value="Tscrpt_reg_IclR_N"/>
</dbReference>
<dbReference type="InterPro" id="IPR036390">
    <property type="entry name" value="WH_DNA-bd_sf"/>
</dbReference>
<dbReference type="SUPFAM" id="SSF55781">
    <property type="entry name" value="GAF domain-like"/>
    <property type="match status" value="1"/>
</dbReference>
<keyword evidence="1" id="KW-0805">Transcription regulation</keyword>
<evidence type="ECO:0000313" key="7">
    <source>
        <dbReference type="EMBL" id="GLQ20764.1"/>
    </source>
</evidence>
<sequence length="305" mass="32798">MSGMSAPLDTTPRDHPDQRTGLPPLATGGDVPGQVLRLDDTENMLKSSFRTMALFEFFADAKRPASIGEIADNLNMPQSSASALTKSLLDSGYLERDVESRAFYPTLRLSFLGDWLVRMAALPDDFTDNLARLSETIGETVFLAMRNGIYSQYIYTHHHDGPVREHVETGSVRPLVCSATGYAMLSGDADADIGKLIRRTVHEVENSFWKETAGAALEGVQDTRAQGYAIAVGPSHESTGGIAVALPSRTVRRHLCVGVGGPADVIRERGAEIAPVLRGFVAGLPRSIEDAILGRGALARLPGPE</sequence>
<keyword evidence="2" id="KW-0238">DNA-binding</keyword>
<dbReference type="InterPro" id="IPR050707">
    <property type="entry name" value="HTH_MetabolicPath_Reg"/>
</dbReference>
<evidence type="ECO:0000256" key="4">
    <source>
        <dbReference type="SAM" id="MobiDB-lite"/>
    </source>
</evidence>
<proteinExistence type="predicted"/>
<dbReference type="SMART" id="SM00346">
    <property type="entry name" value="HTH_ICLR"/>
    <property type="match status" value="1"/>
</dbReference>
<evidence type="ECO:0000313" key="8">
    <source>
        <dbReference type="Proteomes" id="UP001161390"/>
    </source>
</evidence>
<dbReference type="InterPro" id="IPR036388">
    <property type="entry name" value="WH-like_DNA-bd_sf"/>
</dbReference>
<dbReference type="PANTHER" id="PTHR30136">
    <property type="entry name" value="HELIX-TURN-HELIX TRANSCRIPTIONAL REGULATOR, ICLR FAMILY"/>
    <property type="match status" value="1"/>
</dbReference>
<dbReference type="Gene3D" id="3.30.450.40">
    <property type="match status" value="1"/>
</dbReference>
<evidence type="ECO:0000259" key="5">
    <source>
        <dbReference type="PROSITE" id="PS51077"/>
    </source>
</evidence>
<dbReference type="Proteomes" id="UP001161390">
    <property type="component" value="Unassembled WGS sequence"/>
</dbReference>
<reference evidence="7" key="1">
    <citation type="journal article" date="2014" name="Int. J. Syst. Evol. Microbiol.">
        <title>Complete genome of a new Firmicutes species belonging to the dominant human colonic microbiota ('Ruminococcus bicirculans') reveals two chromosomes and a selective capacity to utilize plant glucans.</title>
        <authorList>
            <consortium name="NISC Comparative Sequencing Program"/>
            <person name="Wegmann U."/>
            <person name="Louis P."/>
            <person name="Goesmann A."/>
            <person name="Henrissat B."/>
            <person name="Duncan S.H."/>
            <person name="Flint H.J."/>
        </authorList>
    </citation>
    <scope>NUCLEOTIDE SEQUENCE</scope>
    <source>
        <strain evidence="7">NBRC 108216</strain>
    </source>
</reference>
<dbReference type="PROSITE" id="PS51078">
    <property type="entry name" value="ICLR_ED"/>
    <property type="match status" value="1"/>
</dbReference>
<evidence type="ECO:0000256" key="1">
    <source>
        <dbReference type="ARBA" id="ARBA00023015"/>
    </source>
</evidence>
<reference evidence="7" key="2">
    <citation type="submission" date="2023-01" db="EMBL/GenBank/DDBJ databases">
        <title>Draft genome sequence of Algimonas porphyrae strain NBRC 108216.</title>
        <authorList>
            <person name="Sun Q."/>
            <person name="Mori K."/>
        </authorList>
    </citation>
    <scope>NUCLEOTIDE SEQUENCE</scope>
    <source>
        <strain evidence="7">NBRC 108216</strain>
    </source>
</reference>
<dbReference type="InterPro" id="IPR014757">
    <property type="entry name" value="Tscrpt_reg_IclR_C"/>
</dbReference>
<dbReference type="PROSITE" id="PS51077">
    <property type="entry name" value="HTH_ICLR"/>
    <property type="match status" value="1"/>
</dbReference>
<dbReference type="Gene3D" id="1.10.10.10">
    <property type="entry name" value="Winged helix-like DNA-binding domain superfamily/Winged helix DNA-binding domain"/>
    <property type="match status" value="1"/>
</dbReference>
<dbReference type="PANTHER" id="PTHR30136:SF35">
    <property type="entry name" value="HTH-TYPE TRANSCRIPTIONAL REGULATOR RV1719"/>
    <property type="match status" value="1"/>
</dbReference>
<organism evidence="7 8">
    <name type="scientific">Algimonas porphyrae</name>
    <dbReference type="NCBI Taxonomy" id="1128113"/>
    <lineage>
        <taxon>Bacteria</taxon>
        <taxon>Pseudomonadati</taxon>
        <taxon>Pseudomonadota</taxon>
        <taxon>Alphaproteobacteria</taxon>
        <taxon>Maricaulales</taxon>
        <taxon>Robiginitomaculaceae</taxon>
        <taxon>Algimonas</taxon>
    </lineage>
</organism>
<keyword evidence="3" id="KW-0804">Transcription</keyword>
<protein>
    <submittedName>
        <fullName evidence="7">IclR family transcriptional regulator</fullName>
    </submittedName>
</protein>
<accession>A0ABQ5UZN9</accession>
<evidence type="ECO:0000256" key="2">
    <source>
        <dbReference type="ARBA" id="ARBA00023125"/>
    </source>
</evidence>
<dbReference type="Pfam" id="PF09339">
    <property type="entry name" value="HTH_IclR"/>
    <property type="match status" value="1"/>
</dbReference>
<dbReference type="EMBL" id="BSNJ01000003">
    <property type="protein sequence ID" value="GLQ20764.1"/>
    <property type="molecule type" value="Genomic_DNA"/>
</dbReference>